<evidence type="ECO:0000313" key="2">
    <source>
        <dbReference type="EMBL" id="PPQ78325.1"/>
    </source>
</evidence>
<feature type="region of interest" description="Disordered" evidence="1">
    <location>
        <begin position="1"/>
        <end position="22"/>
    </location>
</feature>
<feature type="region of interest" description="Disordered" evidence="1">
    <location>
        <begin position="158"/>
        <end position="213"/>
    </location>
</feature>
<protein>
    <submittedName>
        <fullName evidence="2">Uncharacterized protein</fullName>
    </submittedName>
</protein>
<keyword evidence="3" id="KW-1185">Reference proteome</keyword>
<accession>A0A409WIK7</accession>
<comment type="caution">
    <text evidence="2">The sequence shown here is derived from an EMBL/GenBank/DDBJ whole genome shotgun (WGS) entry which is preliminary data.</text>
</comment>
<feature type="compositionally biased region" description="Low complexity" evidence="1">
    <location>
        <begin position="108"/>
        <end position="123"/>
    </location>
</feature>
<dbReference type="InParanoid" id="A0A409WIK7"/>
<dbReference type="EMBL" id="NHYD01003422">
    <property type="protein sequence ID" value="PPQ78325.1"/>
    <property type="molecule type" value="Genomic_DNA"/>
</dbReference>
<sequence>MDASDSVYYPFPDNGHTPGNDPRHCSVRGCTQLVTNGSQNKMCDACRGRHRIYASTKRARRKLEKAAVAARNGQEPLDPVQNGISSPIVTASSWMSGNADTFHEVRASSPNPHSSVSGPSSSISPFLSASWNQAIDPRLFAQDTLTSPSLRLHLHRTSSSSELANALTLPPPRPRIQAESVSDENRDPEEHIEEDKECKSTQASGDAAAKDLGEGPTRLCSVKGCKSVLPPSYEFKMCSPCRDRYRTYGTTKRAKWKTEREAFDREMAGLRALEDKKRELEGLSVDLVFNMRPCKPLNPISLWPITQTSFALGNSQ</sequence>
<dbReference type="AlphaFoldDB" id="A0A409WIK7"/>
<dbReference type="Proteomes" id="UP000283269">
    <property type="component" value="Unassembled WGS sequence"/>
</dbReference>
<evidence type="ECO:0000256" key="1">
    <source>
        <dbReference type="SAM" id="MobiDB-lite"/>
    </source>
</evidence>
<evidence type="ECO:0000313" key="3">
    <source>
        <dbReference type="Proteomes" id="UP000283269"/>
    </source>
</evidence>
<feature type="compositionally biased region" description="Basic and acidic residues" evidence="1">
    <location>
        <begin position="183"/>
        <end position="199"/>
    </location>
</feature>
<proteinExistence type="predicted"/>
<dbReference type="OrthoDB" id="3070249at2759"/>
<gene>
    <name evidence="2" type="ORF">CVT25_011696</name>
</gene>
<organism evidence="2 3">
    <name type="scientific">Psilocybe cyanescens</name>
    <dbReference type="NCBI Taxonomy" id="93625"/>
    <lineage>
        <taxon>Eukaryota</taxon>
        <taxon>Fungi</taxon>
        <taxon>Dikarya</taxon>
        <taxon>Basidiomycota</taxon>
        <taxon>Agaricomycotina</taxon>
        <taxon>Agaricomycetes</taxon>
        <taxon>Agaricomycetidae</taxon>
        <taxon>Agaricales</taxon>
        <taxon>Agaricineae</taxon>
        <taxon>Strophariaceae</taxon>
        <taxon>Psilocybe</taxon>
    </lineage>
</organism>
<dbReference type="STRING" id="93625.A0A409WIK7"/>
<feature type="region of interest" description="Disordered" evidence="1">
    <location>
        <begin position="103"/>
        <end position="123"/>
    </location>
</feature>
<name>A0A409WIK7_PSICY</name>
<reference evidence="2 3" key="1">
    <citation type="journal article" date="2018" name="Evol. Lett.">
        <title>Horizontal gene cluster transfer increased hallucinogenic mushroom diversity.</title>
        <authorList>
            <person name="Reynolds H.T."/>
            <person name="Vijayakumar V."/>
            <person name="Gluck-Thaler E."/>
            <person name="Korotkin H.B."/>
            <person name="Matheny P.B."/>
            <person name="Slot J.C."/>
        </authorList>
    </citation>
    <scope>NUCLEOTIDE SEQUENCE [LARGE SCALE GENOMIC DNA]</scope>
    <source>
        <strain evidence="2 3">2631</strain>
    </source>
</reference>